<evidence type="ECO:0000313" key="2">
    <source>
        <dbReference type="Proteomes" id="UP000318081"/>
    </source>
</evidence>
<keyword evidence="2" id="KW-1185">Reference proteome</keyword>
<dbReference type="RefSeq" id="WP_145219381.1">
    <property type="nucleotide sequence ID" value="NZ_CP036432.1"/>
</dbReference>
<accession>A0ABX5Y1F1</accession>
<gene>
    <name evidence="1" type="ORF">TBK1r_66360</name>
</gene>
<reference evidence="1 2" key="1">
    <citation type="submission" date="2019-02" db="EMBL/GenBank/DDBJ databases">
        <title>Deep-cultivation of Planctomycetes and their phenomic and genomic characterization uncovers novel biology.</title>
        <authorList>
            <person name="Wiegand S."/>
            <person name="Jogler M."/>
            <person name="Boedeker C."/>
            <person name="Pinto D."/>
            <person name="Vollmers J."/>
            <person name="Rivas-Marin E."/>
            <person name="Kohn T."/>
            <person name="Peeters S.H."/>
            <person name="Heuer A."/>
            <person name="Rast P."/>
            <person name="Oberbeckmann S."/>
            <person name="Bunk B."/>
            <person name="Jeske O."/>
            <person name="Meyerdierks A."/>
            <person name="Storesund J.E."/>
            <person name="Kallscheuer N."/>
            <person name="Luecker S."/>
            <person name="Lage O.M."/>
            <person name="Pohl T."/>
            <person name="Merkel B.J."/>
            <person name="Hornburger P."/>
            <person name="Mueller R.-W."/>
            <person name="Bruemmer F."/>
            <person name="Labrenz M."/>
            <person name="Spormann A.M."/>
            <person name="Op den Camp H."/>
            <person name="Overmann J."/>
            <person name="Amann R."/>
            <person name="Jetten M.S.M."/>
            <person name="Mascher T."/>
            <person name="Medema M.H."/>
            <person name="Devos D.P."/>
            <person name="Kaster A.-K."/>
            <person name="Ovreas L."/>
            <person name="Rohde M."/>
            <person name="Galperin M.Y."/>
            <person name="Jogler C."/>
        </authorList>
    </citation>
    <scope>NUCLEOTIDE SEQUENCE [LARGE SCALE GENOMIC DNA]</scope>
    <source>
        <strain evidence="1 2">TBK1r</strain>
    </source>
</reference>
<dbReference type="EMBL" id="CP036432">
    <property type="protein sequence ID" value="QDV87605.1"/>
    <property type="molecule type" value="Genomic_DNA"/>
</dbReference>
<name>A0ABX5Y1F1_9BACT</name>
<protein>
    <submittedName>
        <fullName evidence="1">Uncharacterized protein</fullName>
    </submittedName>
</protein>
<sequence>MNRSGGVVVFEVVGLLPPLGYVYRYPTASQVNAWLDLRMQRFTETSPNQLATTYAASHLLT</sequence>
<proteinExistence type="predicted"/>
<organism evidence="1 2">
    <name type="scientific">Stieleria magnilauensis</name>
    <dbReference type="NCBI Taxonomy" id="2527963"/>
    <lineage>
        <taxon>Bacteria</taxon>
        <taxon>Pseudomonadati</taxon>
        <taxon>Planctomycetota</taxon>
        <taxon>Planctomycetia</taxon>
        <taxon>Pirellulales</taxon>
        <taxon>Pirellulaceae</taxon>
        <taxon>Stieleria</taxon>
    </lineage>
</organism>
<evidence type="ECO:0000313" key="1">
    <source>
        <dbReference type="EMBL" id="QDV87605.1"/>
    </source>
</evidence>
<dbReference type="Proteomes" id="UP000318081">
    <property type="component" value="Chromosome"/>
</dbReference>